<evidence type="ECO:0000256" key="2">
    <source>
        <dbReference type="ARBA" id="ARBA00022727"/>
    </source>
</evidence>
<dbReference type="AlphaFoldDB" id="A0A1F7X7H6"/>
<comment type="caution">
    <text evidence="5">The sequence shown here is derived from an EMBL/GenBank/DDBJ whole genome shotgun (WGS) entry which is preliminary data.</text>
</comment>
<dbReference type="SUPFAM" id="SSF52540">
    <property type="entry name" value="P-loop containing nucleoside triphosphate hydrolases"/>
    <property type="match status" value="1"/>
</dbReference>
<sequence>MKNLEFPIIGTKVKGLNKRFDINSFDGRKAYFEAKVGDEIKHIKKYLNDGNTFVAYMLGKKNSGKGTYTKIISEIFGQDRIAHISVGDLIREIDDWNTFKGSSRFKRMKSYYRGYISWDEAVDAHMGRSTSKLLPTEFILALLKAHIDDLKGKCLFLDGLPRNLDQVSYSLYFRDLINYRDDPDLFVLIDIPESVIEERMKYRVVCPTCNTSRNIRLLPTSIIKYDAKAKNFYLVCDNPVCKDRNKAKMVAKEGDDKGLSPIRERLDRDEELLRTSLNLYGVPKIYLRNHVPVTEAKKYFDSYELTPKYSYVFDKKTKKVKVKEDSWIVKDDNRVDCFSLLAPPVVVSLIKQLTEVLSA</sequence>
<keyword evidence="2" id="KW-0545">Nucleotide biosynthesis</keyword>
<dbReference type="InterPro" id="IPR000850">
    <property type="entry name" value="Adenylat/UMP-CMP_kin"/>
</dbReference>
<evidence type="ECO:0000256" key="3">
    <source>
        <dbReference type="ARBA" id="ARBA00022741"/>
    </source>
</evidence>
<dbReference type="GO" id="GO:0019205">
    <property type="term" value="F:nucleobase-containing compound kinase activity"/>
    <property type="evidence" value="ECO:0007669"/>
    <property type="project" value="InterPro"/>
</dbReference>
<keyword evidence="1" id="KW-0808">Transferase</keyword>
<dbReference type="Pfam" id="PF00406">
    <property type="entry name" value="ADK"/>
    <property type="match status" value="1"/>
</dbReference>
<dbReference type="Proteomes" id="UP000179219">
    <property type="component" value="Unassembled WGS sequence"/>
</dbReference>
<reference evidence="5 6" key="1">
    <citation type="journal article" date="2016" name="Nat. Commun.">
        <title>Thousands of microbial genomes shed light on interconnected biogeochemical processes in an aquifer system.</title>
        <authorList>
            <person name="Anantharaman K."/>
            <person name="Brown C.T."/>
            <person name="Hug L.A."/>
            <person name="Sharon I."/>
            <person name="Castelle C.J."/>
            <person name="Probst A.J."/>
            <person name="Thomas B.C."/>
            <person name="Singh A."/>
            <person name="Wilkins M.J."/>
            <person name="Karaoz U."/>
            <person name="Brodie E.L."/>
            <person name="Williams K.H."/>
            <person name="Hubbard S.S."/>
            <person name="Banfield J.F."/>
        </authorList>
    </citation>
    <scope>NUCLEOTIDE SEQUENCE [LARGE SCALE GENOMIC DNA]</scope>
</reference>
<accession>A0A1F7X7H6</accession>
<evidence type="ECO:0000256" key="4">
    <source>
        <dbReference type="ARBA" id="ARBA00022777"/>
    </source>
</evidence>
<dbReference type="PANTHER" id="PTHR23359">
    <property type="entry name" value="NUCLEOTIDE KINASE"/>
    <property type="match status" value="1"/>
</dbReference>
<evidence type="ECO:0000313" key="6">
    <source>
        <dbReference type="Proteomes" id="UP000179219"/>
    </source>
</evidence>
<evidence type="ECO:0000256" key="1">
    <source>
        <dbReference type="ARBA" id="ARBA00022679"/>
    </source>
</evidence>
<dbReference type="GO" id="GO:0005524">
    <property type="term" value="F:ATP binding"/>
    <property type="evidence" value="ECO:0007669"/>
    <property type="project" value="InterPro"/>
</dbReference>
<dbReference type="InterPro" id="IPR027417">
    <property type="entry name" value="P-loop_NTPase"/>
</dbReference>
<keyword evidence="4" id="KW-0418">Kinase</keyword>
<proteinExistence type="predicted"/>
<dbReference type="GO" id="GO:0009165">
    <property type="term" value="P:nucleotide biosynthetic process"/>
    <property type="evidence" value="ECO:0007669"/>
    <property type="project" value="UniProtKB-KW"/>
</dbReference>
<evidence type="ECO:0008006" key="7">
    <source>
        <dbReference type="Google" id="ProtNLM"/>
    </source>
</evidence>
<name>A0A1F7X7H6_9BACT</name>
<dbReference type="Gene3D" id="3.40.50.300">
    <property type="entry name" value="P-loop containing nucleotide triphosphate hydrolases"/>
    <property type="match status" value="1"/>
</dbReference>
<gene>
    <name evidence="5" type="ORF">A2159_02495</name>
</gene>
<organism evidence="5 6">
    <name type="scientific">Candidatus Woesebacteria bacterium RBG_13_34_9</name>
    <dbReference type="NCBI Taxonomy" id="1802477"/>
    <lineage>
        <taxon>Bacteria</taxon>
        <taxon>Candidatus Woeseibacteriota</taxon>
    </lineage>
</organism>
<evidence type="ECO:0000313" key="5">
    <source>
        <dbReference type="EMBL" id="OGM10679.1"/>
    </source>
</evidence>
<dbReference type="EMBL" id="MGFP01000001">
    <property type="protein sequence ID" value="OGM10679.1"/>
    <property type="molecule type" value="Genomic_DNA"/>
</dbReference>
<keyword evidence="3" id="KW-0547">Nucleotide-binding</keyword>
<protein>
    <recommendedName>
        <fullName evidence="7">Adenylate kinase</fullName>
    </recommendedName>
</protein>